<dbReference type="EMBL" id="CYKH01000072">
    <property type="protein sequence ID" value="CUE68973.1"/>
    <property type="molecule type" value="Genomic_DNA"/>
</dbReference>
<dbReference type="AlphaFoldDB" id="A0A0S4INZ7"/>
<reference evidence="7" key="1">
    <citation type="submission" date="2015-09" db="EMBL/GenBank/DDBJ databases">
        <authorList>
            <consortium name="Pathogen Informatics"/>
        </authorList>
    </citation>
    <scope>NUCLEOTIDE SEQUENCE [LARGE SCALE GENOMIC DNA]</scope>
    <source>
        <strain evidence="7">Lake Konstanz</strain>
    </source>
</reference>
<dbReference type="GO" id="GO:0003735">
    <property type="term" value="F:structural constituent of ribosome"/>
    <property type="evidence" value="ECO:0007669"/>
    <property type="project" value="InterPro"/>
</dbReference>
<feature type="compositionally biased region" description="Acidic residues" evidence="4">
    <location>
        <begin position="348"/>
        <end position="364"/>
    </location>
</feature>
<dbReference type="InterPro" id="IPR005825">
    <property type="entry name" value="Ribosomal_uL24_CS"/>
</dbReference>
<keyword evidence="2" id="KW-0689">Ribosomal protein</keyword>
<evidence type="ECO:0000256" key="3">
    <source>
        <dbReference type="ARBA" id="ARBA00023274"/>
    </source>
</evidence>
<sequence>MYARFRSRPTFYKAREQARKAYGVSPNTMRSLNLKGARGFQIDQTIDMTDKQRLDMLEAMRHPRERDFYQDHTYHNQWIDRGLDKNQKRTIAARYAFMKPGFQIEPWVWYPGDMVEVASGESRGQRGTIIAVVKFKNELIVQNINVQDVTLPATETRPEQIVQREHPVHVSMVRHVDPETNEACDVRLVTVKNKETGALEEKRISLSSGVLLPIPPKDESIEVGDPLKDTAYQDAAELTYEAESELAVLTERKLRAMEEHFVGRLKESYEYHRALSAKNEEEMRRFQKDVVQRAASSAVDALYATLDADWWKEELAPVVAEMLEADAQRAAAAAEAAHASSPAATSNEADDDDDEEDEDDDELLADTADASDPTPAEDRRGSDGKP</sequence>
<feature type="compositionally biased region" description="Basic and acidic residues" evidence="4">
    <location>
        <begin position="376"/>
        <end position="386"/>
    </location>
</feature>
<protein>
    <recommendedName>
        <fullName evidence="5">Large ribosomal subunit protein uL24 C-terminal domain-containing protein</fullName>
    </recommendedName>
</protein>
<dbReference type="Pfam" id="PF17136">
    <property type="entry name" value="ribosomal_L24"/>
    <property type="match status" value="1"/>
</dbReference>
<dbReference type="GO" id="GO:0003723">
    <property type="term" value="F:RNA binding"/>
    <property type="evidence" value="ECO:0007669"/>
    <property type="project" value="InterPro"/>
</dbReference>
<evidence type="ECO:0000256" key="2">
    <source>
        <dbReference type="ARBA" id="ARBA00022980"/>
    </source>
</evidence>
<evidence type="ECO:0000313" key="6">
    <source>
        <dbReference type="EMBL" id="CUE68973.1"/>
    </source>
</evidence>
<feature type="region of interest" description="Disordered" evidence="4">
    <location>
        <begin position="331"/>
        <end position="386"/>
    </location>
</feature>
<dbReference type="VEuPathDB" id="TriTrypDB:BSAL_51885"/>
<evidence type="ECO:0000313" key="7">
    <source>
        <dbReference type="Proteomes" id="UP000051952"/>
    </source>
</evidence>
<keyword evidence="3" id="KW-0687">Ribonucleoprotein</keyword>
<keyword evidence="7" id="KW-1185">Reference proteome</keyword>
<feature type="compositionally biased region" description="Low complexity" evidence="4">
    <location>
        <begin position="331"/>
        <end position="347"/>
    </location>
</feature>
<dbReference type="CDD" id="cd06089">
    <property type="entry name" value="KOW_RPL26"/>
    <property type="match status" value="1"/>
</dbReference>
<dbReference type="InterPro" id="IPR014722">
    <property type="entry name" value="Rib_uL2_dom2"/>
</dbReference>
<evidence type="ECO:0000256" key="1">
    <source>
        <dbReference type="ARBA" id="ARBA00010618"/>
    </source>
</evidence>
<dbReference type="GO" id="GO:1990904">
    <property type="term" value="C:ribonucleoprotein complex"/>
    <property type="evidence" value="ECO:0007669"/>
    <property type="project" value="UniProtKB-KW"/>
</dbReference>
<dbReference type="OMA" id="ERDFYQD"/>
<dbReference type="GO" id="GO:0005840">
    <property type="term" value="C:ribosome"/>
    <property type="evidence" value="ECO:0007669"/>
    <property type="project" value="UniProtKB-KW"/>
</dbReference>
<dbReference type="GO" id="GO:0006412">
    <property type="term" value="P:translation"/>
    <property type="evidence" value="ECO:0007669"/>
    <property type="project" value="InterPro"/>
</dbReference>
<evidence type="ECO:0000256" key="4">
    <source>
        <dbReference type="SAM" id="MobiDB-lite"/>
    </source>
</evidence>
<dbReference type="InterPro" id="IPR057264">
    <property type="entry name" value="Ribosomal_uL24_C"/>
</dbReference>
<dbReference type="SUPFAM" id="SSF50104">
    <property type="entry name" value="Translation proteins SH3-like domain"/>
    <property type="match status" value="1"/>
</dbReference>
<dbReference type="Proteomes" id="UP000051952">
    <property type="component" value="Unassembled WGS sequence"/>
</dbReference>
<feature type="compositionally biased region" description="Low complexity" evidence="4">
    <location>
        <begin position="365"/>
        <end position="374"/>
    </location>
</feature>
<dbReference type="InterPro" id="IPR003256">
    <property type="entry name" value="Ribosomal_uL24"/>
</dbReference>
<organism evidence="6 7">
    <name type="scientific">Bodo saltans</name>
    <name type="common">Flagellated protozoan</name>
    <dbReference type="NCBI Taxonomy" id="75058"/>
    <lineage>
        <taxon>Eukaryota</taxon>
        <taxon>Discoba</taxon>
        <taxon>Euglenozoa</taxon>
        <taxon>Kinetoplastea</taxon>
        <taxon>Metakinetoplastina</taxon>
        <taxon>Eubodonida</taxon>
        <taxon>Bodonidae</taxon>
        <taxon>Bodo</taxon>
    </lineage>
</organism>
<name>A0A0S4INZ7_BODSA</name>
<dbReference type="PROSITE" id="PS01108">
    <property type="entry name" value="RIBOSOMAL_L24"/>
    <property type="match status" value="1"/>
</dbReference>
<gene>
    <name evidence="6" type="ORF">BSAL_51885</name>
</gene>
<comment type="similarity">
    <text evidence="1">Belongs to the universal ribosomal protein uL24 family.</text>
</comment>
<dbReference type="OrthoDB" id="359154at2759"/>
<dbReference type="InterPro" id="IPR008991">
    <property type="entry name" value="Translation_prot_SH3-like_sf"/>
</dbReference>
<proteinExistence type="inferred from homology"/>
<dbReference type="InterPro" id="IPR041988">
    <property type="entry name" value="Ribosomal_uL24_KOW"/>
</dbReference>
<dbReference type="PANTHER" id="PTHR12903">
    <property type="entry name" value="MITOCHONDRIAL RIBOSOMAL PROTEIN L24"/>
    <property type="match status" value="1"/>
</dbReference>
<feature type="domain" description="Large ribosomal subunit protein uL24 C-terminal" evidence="5">
    <location>
        <begin position="154"/>
        <end position="209"/>
    </location>
</feature>
<evidence type="ECO:0000259" key="5">
    <source>
        <dbReference type="Pfam" id="PF17136"/>
    </source>
</evidence>
<dbReference type="Gene3D" id="2.30.30.30">
    <property type="match status" value="1"/>
</dbReference>
<accession>A0A0S4INZ7</accession>